<dbReference type="SUPFAM" id="SSF53335">
    <property type="entry name" value="S-adenosyl-L-methionine-dependent methyltransferases"/>
    <property type="match status" value="1"/>
</dbReference>
<evidence type="ECO:0008006" key="3">
    <source>
        <dbReference type="Google" id="ProtNLM"/>
    </source>
</evidence>
<sequence length="215" mass="25223">MLRKKMDETPYSNLLQMIKKDAFDFYKNSARDFNWGDLTNDTIMHISCGLGDLSEKLLEIFPNIKKIVDIDFMNSKGEHTDETTSDTCDEFHEGVIIKGETLTQWIDVNKMFCVHCFDLFRDKQDIYQKLYDLMVEGGETAILFLLDSPYFSFLEEFSSILHWRKNFECSDCDIPACYLRPYTMEYHKKTLISAGFRIKSCSSDRKFITFSSDQE</sequence>
<dbReference type="Gene3D" id="3.40.50.150">
    <property type="entry name" value="Vaccinia Virus protein VP39"/>
    <property type="match status" value="1"/>
</dbReference>
<reference evidence="1" key="1">
    <citation type="submission" date="2020-08" db="EMBL/GenBank/DDBJ databases">
        <title>Multicomponent nature underlies the extraordinary mechanical properties of spider dragline silk.</title>
        <authorList>
            <person name="Kono N."/>
            <person name="Nakamura H."/>
            <person name="Mori M."/>
            <person name="Yoshida Y."/>
            <person name="Ohtoshi R."/>
            <person name="Malay A.D."/>
            <person name="Moran D.A.P."/>
            <person name="Tomita M."/>
            <person name="Numata K."/>
            <person name="Arakawa K."/>
        </authorList>
    </citation>
    <scope>NUCLEOTIDE SEQUENCE</scope>
</reference>
<proteinExistence type="predicted"/>
<name>A0A8X6YYV4_9ARAC</name>
<dbReference type="AlphaFoldDB" id="A0A8X6YYV4"/>
<dbReference type="Proteomes" id="UP000886998">
    <property type="component" value="Unassembled WGS sequence"/>
</dbReference>
<keyword evidence="2" id="KW-1185">Reference proteome</keyword>
<dbReference type="InterPro" id="IPR029063">
    <property type="entry name" value="SAM-dependent_MTases_sf"/>
</dbReference>
<evidence type="ECO:0000313" key="1">
    <source>
        <dbReference type="EMBL" id="GFY80086.1"/>
    </source>
</evidence>
<comment type="caution">
    <text evidence="1">The sequence shown here is derived from an EMBL/GenBank/DDBJ whole genome shotgun (WGS) entry which is preliminary data.</text>
</comment>
<gene>
    <name evidence="1" type="ORF">TNIN_462931</name>
</gene>
<organism evidence="1 2">
    <name type="scientific">Trichonephila inaurata madagascariensis</name>
    <dbReference type="NCBI Taxonomy" id="2747483"/>
    <lineage>
        <taxon>Eukaryota</taxon>
        <taxon>Metazoa</taxon>
        <taxon>Ecdysozoa</taxon>
        <taxon>Arthropoda</taxon>
        <taxon>Chelicerata</taxon>
        <taxon>Arachnida</taxon>
        <taxon>Araneae</taxon>
        <taxon>Araneomorphae</taxon>
        <taxon>Entelegynae</taxon>
        <taxon>Araneoidea</taxon>
        <taxon>Nephilidae</taxon>
        <taxon>Trichonephila</taxon>
        <taxon>Trichonephila inaurata</taxon>
    </lineage>
</organism>
<dbReference type="OrthoDB" id="8067071at2759"/>
<evidence type="ECO:0000313" key="2">
    <source>
        <dbReference type="Proteomes" id="UP000886998"/>
    </source>
</evidence>
<dbReference type="EMBL" id="BMAV01023788">
    <property type="protein sequence ID" value="GFY80086.1"/>
    <property type="molecule type" value="Genomic_DNA"/>
</dbReference>
<accession>A0A8X6YYV4</accession>
<protein>
    <recommendedName>
        <fullName evidence="3">Methyltransferase domain-containing protein</fullName>
    </recommendedName>
</protein>